<evidence type="ECO:0000256" key="8">
    <source>
        <dbReference type="PIRSR" id="PIRSR000808-1"/>
    </source>
</evidence>
<evidence type="ECO:0000259" key="11">
    <source>
        <dbReference type="Pfam" id="PF02744"/>
    </source>
</evidence>
<keyword evidence="3 12" id="KW-0548">Nucleotidyltransferase</keyword>
<dbReference type="Pfam" id="PF01087">
    <property type="entry name" value="GalP_UDP_transf"/>
    <property type="match status" value="1"/>
</dbReference>
<dbReference type="GO" id="GO:0008108">
    <property type="term" value="F:UDP-glucose:hexose-1-phosphate uridylyltransferase activity"/>
    <property type="evidence" value="ECO:0007669"/>
    <property type="project" value="UniProtKB-UniRule"/>
</dbReference>
<feature type="binding site" evidence="9">
    <location>
        <position position="43"/>
    </location>
    <ligand>
        <name>Zn(2+)</name>
        <dbReference type="ChEBI" id="CHEBI:29105"/>
    </ligand>
</feature>
<dbReference type="GO" id="GO:0006012">
    <property type="term" value="P:galactose metabolic process"/>
    <property type="evidence" value="ECO:0007669"/>
    <property type="project" value="UniProtKB-UniRule"/>
</dbReference>
<evidence type="ECO:0000256" key="9">
    <source>
        <dbReference type="PIRSR" id="PIRSR000808-3"/>
    </source>
</evidence>
<dbReference type="InterPro" id="IPR005850">
    <property type="entry name" value="GalP_Utransf_C"/>
</dbReference>
<comment type="caution">
    <text evidence="12">The sequence shown here is derived from an EMBL/GenBank/DDBJ whole genome shotgun (WGS) entry which is preliminary data.</text>
</comment>
<feature type="binding site" evidence="9">
    <location>
        <position position="113"/>
    </location>
    <ligand>
        <name>Zn(2+)</name>
        <dbReference type="ChEBI" id="CHEBI:29105"/>
    </ligand>
</feature>
<dbReference type="OrthoDB" id="9769064at2"/>
<feature type="active site" description="Tele-UMP-histidine intermediate" evidence="8">
    <location>
        <position position="166"/>
    </location>
</feature>
<dbReference type="InterPro" id="IPR001937">
    <property type="entry name" value="GalP_UDPtransf1"/>
</dbReference>
<gene>
    <name evidence="12" type="ORF">TAGGR_3229</name>
</gene>
<dbReference type="Pfam" id="PF02744">
    <property type="entry name" value="GalP_UDP_tr_C"/>
    <property type="match status" value="1"/>
</dbReference>
<evidence type="ECO:0000256" key="2">
    <source>
        <dbReference type="ARBA" id="ARBA00022679"/>
    </source>
</evidence>
<dbReference type="SUPFAM" id="SSF54197">
    <property type="entry name" value="HIT-like"/>
    <property type="match status" value="2"/>
</dbReference>
<dbReference type="PANTHER" id="PTHR42763:SF1">
    <property type="entry name" value="UDP-GLUCOSE--HEXOSE-1-PHOSPHATE URIDYLYLTRANSFERASE"/>
    <property type="match status" value="1"/>
</dbReference>
<evidence type="ECO:0000259" key="10">
    <source>
        <dbReference type="Pfam" id="PF01087"/>
    </source>
</evidence>
<protein>
    <recommendedName>
        <fullName evidence="7">Galactose-1-phosphate uridylyltransferase</fullName>
        <ecNumber evidence="7">2.7.7.12</ecNumber>
    </recommendedName>
</protein>
<evidence type="ECO:0000256" key="7">
    <source>
        <dbReference type="NCBIfam" id="TIGR00209"/>
    </source>
</evidence>
<accession>A0A0U9HTI6</accession>
<reference evidence="13" key="1">
    <citation type="submission" date="2016-01" db="EMBL/GenBank/DDBJ databases">
        <title>Draft genome sequence of Thermodesulfovibrio aggregans strain TGE-P1.</title>
        <authorList>
            <person name="Sekiguchi Y."/>
            <person name="Ohashi A."/>
            <person name="Matsuura N."/>
            <person name="Tourlousse M.D."/>
        </authorList>
    </citation>
    <scope>NUCLEOTIDE SEQUENCE [LARGE SCALE GENOMIC DNA]</scope>
    <source>
        <strain evidence="13">TGE-P1</strain>
    </source>
</reference>
<dbReference type="PANTHER" id="PTHR42763">
    <property type="entry name" value="ADP-GLUCOSE PHOSPHORYLASE"/>
    <property type="match status" value="1"/>
</dbReference>
<dbReference type="Gene3D" id="3.30.428.10">
    <property type="entry name" value="HIT-like"/>
    <property type="match status" value="2"/>
</dbReference>
<evidence type="ECO:0000256" key="6">
    <source>
        <dbReference type="ARBA" id="ARBA00023277"/>
    </source>
</evidence>
<keyword evidence="4 9" id="KW-0479">Metal-binding</keyword>
<keyword evidence="2 12" id="KW-0808">Transferase</keyword>
<dbReference type="InterPro" id="IPR053177">
    <property type="entry name" value="ADP-glucose_phosphorylase"/>
</dbReference>
<keyword evidence="13" id="KW-1185">Reference proteome</keyword>
<evidence type="ECO:0000256" key="4">
    <source>
        <dbReference type="ARBA" id="ARBA00022723"/>
    </source>
</evidence>
<keyword evidence="5 9" id="KW-0862">Zinc</keyword>
<feature type="domain" description="Galactose-1-phosphate uridyl transferase C-terminal" evidence="11">
    <location>
        <begin position="183"/>
        <end position="303"/>
    </location>
</feature>
<evidence type="ECO:0000256" key="3">
    <source>
        <dbReference type="ARBA" id="ARBA00022695"/>
    </source>
</evidence>
<evidence type="ECO:0000256" key="1">
    <source>
        <dbReference type="ARBA" id="ARBA00010951"/>
    </source>
</evidence>
<dbReference type="PIRSF" id="PIRSF000808">
    <property type="entry name" value="GalT"/>
    <property type="match status" value="1"/>
</dbReference>
<sequence length="332" mass="38324">MSELRRDPISGRWVIIAVERGKRPSDFASVSQKRKIKGFCPFCPGNEYTAPNEIIAFRPPNTPPNTPGWTLRVVPNKFPALQIHGELNKRGEGIYDKMNGIGAHEVIIETPDHLASLSTMPLKAVEDVLWAYYFRITDLKKDIRFKYVLVFKNEGESAGASIEHTHSQLIALPIVPQLVKDEMNSAKRYFELRDRCIFCDIIAQELEYEKRIIYQNEAYIVLAPFAPREPFETWILPKRHESRFEPREKSFSLLADVLQTTLKKLDAVLETPPYNYVLHTSPFQDEVNEYYHWHIEIIPKLTKTAGFEWGSGFFINPTPPEEAAQFMREAKV</sequence>
<proteinExistence type="inferred from homology"/>
<dbReference type="Proteomes" id="UP000054976">
    <property type="component" value="Unassembled WGS sequence"/>
</dbReference>
<organism evidence="12 13">
    <name type="scientific">Thermodesulfovibrio aggregans</name>
    <dbReference type="NCBI Taxonomy" id="86166"/>
    <lineage>
        <taxon>Bacteria</taxon>
        <taxon>Pseudomonadati</taxon>
        <taxon>Nitrospirota</taxon>
        <taxon>Thermodesulfovibrionia</taxon>
        <taxon>Thermodesulfovibrionales</taxon>
        <taxon>Thermodesulfovibrionaceae</taxon>
        <taxon>Thermodesulfovibrio</taxon>
    </lineage>
</organism>
<dbReference type="EC" id="2.7.7.12" evidence="7"/>
<dbReference type="NCBIfam" id="TIGR00209">
    <property type="entry name" value="galT_1"/>
    <property type="match status" value="1"/>
</dbReference>
<feature type="domain" description="Galactose-1-phosphate uridyl transferase N-terminal" evidence="10">
    <location>
        <begin position="3"/>
        <end position="176"/>
    </location>
</feature>
<evidence type="ECO:0000313" key="12">
    <source>
        <dbReference type="EMBL" id="GAQ95753.1"/>
    </source>
</evidence>
<dbReference type="InterPro" id="IPR005849">
    <property type="entry name" value="GalP_Utransf_N"/>
</dbReference>
<evidence type="ECO:0000313" key="13">
    <source>
        <dbReference type="Proteomes" id="UP000054976"/>
    </source>
</evidence>
<dbReference type="RefSeq" id="WP_059177178.1">
    <property type="nucleotide sequence ID" value="NZ_BCNO01000003.1"/>
</dbReference>
<evidence type="ECO:0000256" key="5">
    <source>
        <dbReference type="ARBA" id="ARBA00022833"/>
    </source>
</evidence>
<dbReference type="STRING" id="86166.TAGGR_3229"/>
<dbReference type="GO" id="GO:0008270">
    <property type="term" value="F:zinc ion binding"/>
    <property type="evidence" value="ECO:0007669"/>
    <property type="project" value="InterPro"/>
</dbReference>
<dbReference type="UniPathway" id="UPA00214"/>
<name>A0A0U9HTI6_9BACT</name>
<dbReference type="EMBL" id="BCNO01000003">
    <property type="protein sequence ID" value="GAQ95753.1"/>
    <property type="molecule type" value="Genomic_DNA"/>
</dbReference>
<comment type="cofactor">
    <cofactor evidence="9">
        <name>Zn(2+)</name>
        <dbReference type="ChEBI" id="CHEBI:29105"/>
    </cofactor>
    <text evidence="9">Binds 1 zinc ion per subunit.</text>
</comment>
<feature type="binding site" evidence="9">
    <location>
        <position position="164"/>
    </location>
    <ligand>
        <name>Zn(2+)</name>
        <dbReference type="ChEBI" id="CHEBI:29105"/>
    </ligand>
</feature>
<keyword evidence="6" id="KW-0119">Carbohydrate metabolism</keyword>
<feature type="binding site" evidence="9">
    <location>
        <position position="40"/>
    </location>
    <ligand>
        <name>Zn(2+)</name>
        <dbReference type="ChEBI" id="CHEBI:29105"/>
    </ligand>
</feature>
<dbReference type="InterPro" id="IPR036265">
    <property type="entry name" value="HIT-like_sf"/>
</dbReference>
<dbReference type="AlphaFoldDB" id="A0A0U9HTI6"/>
<comment type="similarity">
    <text evidence="1">Belongs to the galactose-1-phosphate uridylyltransferase type 1 family.</text>
</comment>